<feature type="signal peptide" evidence="1">
    <location>
        <begin position="1"/>
        <end position="22"/>
    </location>
</feature>
<dbReference type="RefSeq" id="WP_345532583.1">
    <property type="nucleotide sequence ID" value="NZ_BAABLD010000008.1"/>
</dbReference>
<dbReference type="Proteomes" id="UP001500547">
    <property type="component" value="Unassembled WGS sequence"/>
</dbReference>
<accession>A0ABP9QMN6</accession>
<evidence type="ECO:0000313" key="3">
    <source>
        <dbReference type="Proteomes" id="UP001500547"/>
    </source>
</evidence>
<evidence type="ECO:0000256" key="1">
    <source>
        <dbReference type="SAM" id="SignalP"/>
    </source>
</evidence>
<comment type="caution">
    <text evidence="2">The sequence shown here is derived from an EMBL/GenBank/DDBJ whole genome shotgun (WGS) entry which is preliminary data.</text>
</comment>
<proteinExistence type="predicted"/>
<dbReference type="Pfam" id="PF11736">
    <property type="entry name" value="DUF3299"/>
    <property type="match status" value="1"/>
</dbReference>
<organism evidence="2 3">
    <name type="scientific">Viridibacterium curvum</name>
    <dbReference type="NCBI Taxonomy" id="1101404"/>
    <lineage>
        <taxon>Bacteria</taxon>
        <taxon>Pseudomonadati</taxon>
        <taxon>Pseudomonadota</taxon>
        <taxon>Betaproteobacteria</taxon>
        <taxon>Rhodocyclales</taxon>
        <taxon>Rhodocyclaceae</taxon>
        <taxon>Viridibacterium</taxon>
    </lineage>
</organism>
<dbReference type="InterPro" id="IPR021727">
    <property type="entry name" value="DUF3299"/>
</dbReference>
<keyword evidence="3" id="KW-1185">Reference proteome</keyword>
<sequence length="184" mass="19984">MKSLAFLLLLGALALTPFTTLAADGKAASSSARTITWGDLIPKGWDPYASLKKLDLSKLRDGDPRANEAMAQLRAEWDKAPIAKDVIGTTVRIPGYLIPMDKDKELVKSFLLVPYFGACIHSPPPPSNQIIDVAPRTPYQGGRMMDAVWVTGKLLAVQSDSPFGAVSYRLEAQSVEAYVPPEKK</sequence>
<keyword evidence="1" id="KW-0732">Signal</keyword>
<reference evidence="3" key="1">
    <citation type="journal article" date="2019" name="Int. J. Syst. Evol. Microbiol.">
        <title>The Global Catalogue of Microorganisms (GCM) 10K type strain sequencing project: providing services to taxonomists for standard genome sequencing and annotation.</title>
        <authorList>
            <consortium name="The Broad Institute Genomics Platform"/>
            <consortium name="The Broad Institute Genome Sequencing Center for Infectious Disease"/>
            <person name="Wu L."/>
            <person name="Ma J."/>
        </authorList>
    </citation>
    <scope>NUCLEOTIDE SEQUENCE [LARGE SCALE GENOMIC DNA]</scope>
    <source>
        <strain evidence="3">JCM 18715</strain>
    </source>
</reference>
<name>A0ABP9QMN6_9RHOO</name>
<evidence type="ECO:0000313" key="2">
    <source>
        <dbReference type="EMBL" id="GAA5164346.1"/>
    </source>
</evidence>
<feature type="chain" id="PRO_5046695738" evidence="1">
    <location>
        <begin position="23"/>
        <end position="184"/>
    </location>
</feature>
<dbReference type="EMBL" id="BAABLD010000008">
    <property type="protein sequence ID" value="GAA5164346.1"/>
    <property type="molecule type" value="Genomic_DNA"/>
</dbReference>
<gene>
    <name evidence="2" type="ORF">GCM10025770_18040</name>
</gene>
<protein>
    <submittedName>
        <fullName evidence="2">DUF3299 domain-containing protein</fullName>
    </submittedName>
</protein>
<dbReference type="Gene3D" id="2.40.50.870">
    <property type="entry name" value="Protein of unknown function (DUF3299)"/>
    <property type="match status" value="1"/>
</dbReference>